<gene>
    <name evidence="2" type="ORF">DYU05_10305</name>
</gene>
<accession>A0A3E2NYF2</accession>
<evidence type="ECO:0000256" key="1">
    <source>
        <dbReference type="SAM" id="Phobius"/>
    </source>
</evidence>
<feature type="transmembrane region" description="Helical" evidence="1">
    <location>
        <begin position="159"/>
        <end position="186"/>
    </location>
</feature>
<evidence type="ECO:0000313" key="3">
    <source>
        <dbReference type="Proteomes" id="UP000260823"/>
    </source>
</evidence>
<keyword evidence="1" id="KW-0812">Transmembrane</keyword>
<sequence length="198" mass="22162">MSLTIFRIAFFCLVPIGLFILIKTIGMLKGLFSGEVLAEFPFTQKTFVFTATKPSVCAVWQKGKLFSRTPIDKFNIRVTKEAGGESVSLTNSFFSPHVNGLDTARLETLRFYAEPGDYRLTLEKRNGTSFFEQLFSRLFPDTPVDYSKYSIQVRESRPVYYIIAAIPLFTLSVFCVVGGIVAGFAAPNILTDMGILYT</sequence>
<organism evidence="2 3">
    <name type="scientific">Mucilaginibacter terrenus</name>
    <dbReference type="NCBI Taxonomy" id="2482727"/>
    <lineage>
        <taxon>Bacteria</taxon>
        <taxon>Pseudomonadati</taxon>
        <taxon>Bacteroidota</taxon>
        <taxon>Sphingobacteriia</taxon>
        <taxon>Sphingobacteriales</taxon>
        <taxon>Sphingobacteriaceae</taxon>
        <taxon>Mucilaginibacter</taxon>
    </lineage>
</organism>
<protein>
    <submittedName>
        <fullName evidence="2">Uncharacterized protein</fullName>
    </submittedName>
</protein>
<keyword evidence="1" id="KW-0472">Membrane</keyword>
<name>A0A3E2NYF2_9SPHI</name>
<proteinExistence type="predicted"/>
<dbReference type="AlphaFoldDB" id="A0A3E2NYF2"/>
<dbReference type="EMBL" id="QWDE01000001">
    <property type="protein sequence ID" value="RFZ85951.1"/>
    <property type="molecule type" value="Genomic_DNA"/>
</dbReference>
<dbReference type="Proteomes" id="UP000260823">
    <property type="component" value="Unassembled WGS sequence"/>
</dbReference>
<feature type="transmembrane region" description="Helical" evidence="1">
    <location>
        <begin position="6"/>
        <end position="22"/>
    </location>
</feature>
<keyword evidence="1" id="KW-1133">Transmembrane helix</keyword>
<keyword evidence="3" id="KW-1185">Reference proteome</keyword>
<reference evidence="2 3" key="1">
    <citation type="submission" date="2018-08" db="EMBL/GenBank/DDBJ databases">
        <title>Mucilaginibacter terrae sp. nov., isolated from manganese diggings.</title>
        <authorList>
            <person name="Huang Y."/>
            <person name="Zhou Z."/>
        </authorList>
    </citation>
    <scope>NUCLEOTIDE SEQUENCE [LARGE SCALE GENOMIC DNA]</scope>
    <source>
        <strain evidence="2 3">ZH6</strain>
    </source>
</reference>
<evidence type="ECO:0000313" key="2">
    <source>
        <dbReference type="EMBL" id="RFZ85951.1"/>
    </source>
</evidence>
<comment type="caution">
    <text evidence="2">The sequence shown here is derived from an EMBL/GenBank/DDBJ whole genome shotgun (WGS) entry which is preliminary data.</text>
</comment>